<dbReference type="InterPro" id="IPR036155">
    <property type="entry name" value="Crypto/Photolyase_N_sf"/>
</dbReference>
<evidence type="ECO:0000256" key="1">
    <source>
        <dbReference type="ARBA" id="ARBA00001974"/>
    </source>
</evidence>
<dbReference type="InterPro" id="IPR052219">
    <property type="entry name" value="Photolyase_Class-2"/>
</dbReference>
<evidence type="ECO:0000259" key="13">
    <source>
        <dbReference type="PROSITE" id="PS51645"/>
    </source>
</evidence>
<gene>
    <name evidence="14" type="primary">phr</name>
    <name evidence="14" type="ORF">T01_10685</name>
</gene>
<dbReference type="FunFam" id="1.10.579.10:FF:000002">
    <property type="entry name" value="Deoxyribodipyrimidine photolyase"/>
    <property type="match status" value="1"/>
</dbReference>
<dbReference type="SUPFAM" id="SSF52425">
    <property type="entry name" value="Cryptochrome/photolyase, N-terminal domain"/>
    <property type="match status" value="1"/>
</dbReference>
<evidence type="ECO:0000313" key="14">
    <source>
        <dbReference type="EMBL" id="KRY34203.1"/>
    </source>
</evidence>
<feature type="domain" description="Photolyase/cryptochrome alpha/beta" evidence="13">
    <location>
        <begin position="68"/>
        <end position="202"/>
    </location>
</feature>
<sequence>MKTGLFIFGHFWRLRCEKKLLANFRFQFLYEEMAESNVKTATRQQQSMELYEKSIHLLNAKACNERGKYVLYWVQTSPRVKFNVALELACQKANEHQVPVLACFVFPTDKRLDNFPPETERRCVFMLDGLRDFEKRLKKERNIDLVVLYGKCEILIAKLAENCCEVVVDAGYMRYQNKWYDEVNNNIECRFTKVETNVVVPVELVSEKEEFAAYTIRPKIWKYAKQYLVEPECIMVIAKNKPLFSDNLPLIDLSQSDNVILAKLNADTTVKKVANIHGGHSEAVKLLDNFVSKKLPNYDKLRNIPGLDGQSGLSPYINFGHISTVEIILKVNASKANKSVKDAFVEQLLVRRELSINFVHYNSENYDSLKCLPKWAADTLKLQAKAKREYIYTSEQLEKGETHDQYWNACQLELVYEGKMNGYMRMYWGKKVIEWTANVNTAYSWLMYMNDKYELDGRDPNGFAGVAWVFGKHDRAHSRRQIFGTLRYMNSSGLERKFKPHLKDYVKHCYELAGRSFPSSPVENSTPVAKKRKLLKTTANVSRKVK</sequence>
<keyword evidence="8" id="KW-0238">DNA-binding</keyword>
<keyword evidence="9" id="KW-0234">DNA repair</keyword>
<keyword evidence="7" id="KW-0274">FAD</keyword>
<dbReference type="InterPro" id="IPR014729">
    <property type="entry name" value="Rossmann-like_a/b/a_fold"/>
</dbReference>
<evidence type="ECO:0000256" key="2">
    <source>
        <dbReference type="ARBA" id="ARBA00006409"/>
    </source>
</evidence>
<dbReference type="GO" id="GO:0003677">
    <property type="term" value="F:DNA binding"/>
    <property type="evidence" value="ECO:0007669"/>
    <property type="project" value="UniProtKB-KW"/>
</dbReference>
<dbReference type="InterPro" id="IPR006050">
    <property type="entry name" value="DNA_photolyase_N"/>
</dbReference>
<evidence type="ECO:0000256" key="6">
    <source>
        <dbReference type="ARBA" id="ARBA00022763"/>
    </source>
</evidence>
<dbReference type="EC" id="4.1.99.3" evidence="3"/>
<dbReference type="InParanoid" id="A0A0V1BB38"/>
<dbReference type="Gene3D" id="1.10.579.10">
    <property type="entry name" value="DNA Cyclobutane Dipyrimidine Photolyase, subunit A, domain 3"/>
    <property type="match status" value="1"/>
</dbReference>
<evidence type="ECO:0000256" key="11">
    <source>
        <dbReference type="ARBA" id="ARBA00031671"/>
    </source>
</evidence>
<evidence type="ECO:0000256" key="12">
    <source>
        <dbReference type="ARBA" id="ARBA00033999"/>
    </source>
</evidence>
<dbReference type="GO" id="GO:0003904">
    <property type="term" value="F:deoxyribodipyrimidine photo-lyase activity"/>
    <property type="evidence" value="ECO:0007669"/>
    <property type="project" value="UniProtKB-EC"/>
</dbReference>
<dbReference type="AlphaFoldDB" id="A0A0V1BB38"/>
<comment type="cofactor">
    <cofactor evidence="1">
        <name>FAD</name>
        <dbReference type="ChEBI" id="CHEBI:57692"/>
    </cofactor>
</comment>
<dbReference type="PANTHER" id="PTHR10211:SF0">
    <property type="entry name" value="DEOXYRIBODIPYRIMIDINE PHOTO-LYASE"/>
    <property type="match status" value="1"/>
</dbReference>
<dbReference type="InterPro" id="IPR036134">
    <property type="entry name" value="Crypto/Photolyase_FAD-like_sf"/>
</dbReference>
<protein>
    <recommendedName>
        <fullName evidence="4">Deoxyribodipyrimidine photo-lyase</fullName>
        <ecNumber evidence="3">4.1.99.3</ecNumber>
    </recommendedName>
    <alternativeName>
        <fullName evidence="11">DNA photolyase</fullName>
    </alternativeName>
</protein>
<organism evidence="14 15">
    <name type="scientific">Trichinella spiralis</name>
    <name type="common">Trichina worm</name>
    <dbReference type="NCBI Taxonomy" id="6334"/>
    <lineage>
        <taxon>Eukaryota</taxon>
        <taxon>Metazoa</taxon>
        <taxon>Ecdysozoa</taxon>
        <taxon>Nematoda</taxon>
        <taxon>Enoplea</taxon>
        <taxon>Dorylaimia</taxon>
        <taxon>Trichinellida</taxon>
        <taxon>Trichinellidae</taxon>
        <taxon>Trichinella</taxon>
    </lineage>
</organism>
<keyword evidence="15" id="KW-1185">Reference proteome</keyword>
<keyword evidence="10 14" id="KW-0456">Lyase</keyword>
<evidence type="ECO:0000256" key="10">
    <source>
        <dbReference type="ARBA" id="ARBA00023239"/>
    </source>
</evidence>
<comment type="similarity">
    <text evidence="2">Belongs to the DNA photolyase class-2 family.</text>
</comment>
<evidence type="ECO:0000256" key="8">
    <source>
        <dbReference type="ARBA" id="ARBA00023125"/>
    </source>
</evidence>
<evidence type="ECO:0000256" key="7">
    <source>
        <dbReference type="ARBA" id="ARBA00022827"/>
    </source>
</evidence>
<reference evidence="14 15" key="1">
    <citation type="submission" date="2015-01" db="EMBL/GenBank/DDBJ databases">
        <title>Evolution of Trichinella species and genotypes.</title>
        <authorList>
            <person name="Korhonen P.K."/>
            <person name="Edoardo P."/>
            <person name="Giuseppe L.R."/>
            <person name="Gasser R.B."/>
        </authorList>
    </citation>
    <scope>NUCLEOTIDE SEQUENCE [LARGE SCALE GENOMIC DNA]</scope>
    <source>
        <strain evidence="14">ISS3</strain>
    </source>
</reference>
<dbReference type="PROSITE" id="PS51645">
    <property type="entry name" value="PHR_CRY_ALPHA_BETA"/>
    <property type="match status" value="1"/>
</dbReference>
<dbReference type="GO" id="GO:0000719">
    <property type="term" value="P:photoreactive repair"/>
    <property type="evidence" value="ECO:0007669"/>
    <property type="project" value="TreeGrafter"/>
</dbReference>
<dbReference type="EMBL" id="JYDH01000071">
    <property type="protein sequence ID" value="KRY34203.1"/>
    <property type="molecule type" value="Genomic_DNA"/>
</dbReference>
<dbReference type="Gene3D" id="3.40.50.620">
    <property type="entry name" value="HUPs"/>
    <property type="match status" value="1"/>
</dbReference>
<evidence type="ECO:0000256" key="3">
    <source>
        <dbReference type="ARBA" id="ARBA00013149"/>
    </source>
</evidence>
<dbReference type="SUPFAM" id="SSF48173">
    <property type="entry name" value="Cryptochrome/photolyase FAD-binding domain"/>
    <property type="match status" value="1"/>
</dbReference>
<evidence type="ECO:0000256" key="4">
    <source>
        <dbReference type="ARBA" id="ARBA00014046"/>
    </source>
</evidence>
<evidence type="ECO:0000313" key="15">
    <source>
        <dbReference type="Proteomes" id="UP000054776"/>
    </source>
</evidence>
<dbReference type="Gene3D" id="1.25.40.80">
    <property type="match status" value="1"/>
</dbReference>
<accession>A0A0V1BB38</accession>
<keyword evidence="5" id="KW-0285">Flavoprotein</keyword>
<name>A0A0V1BB38_TRISP</name>
<evidence type="ECO:0000256" key="9">
    <source>
        <dbReference type="ARBA" id="ARBA00023204"/>
    </source>
</evidence>
<dbReference type="PANTHER" id="PTHR10211">
    <property type="entry name" value="DEOXYRIBODIPYRIMIDINE PHOTOLYASE"/>
    <property type="match status" value="1"/>
</dbReference>
<dbReference type="Pfam" id="PF00875">
    <property type="entry name" value="DNA_photolyase"/>
    <property type="match status" value="1"/>
</dbReference>
<dbReference type="eggNOG" id="KOG0133">
    <property type="taxonomic scope" value="Eukaryota"/>
</dbReference>
<proteinExistence type="inferred from homology"/>
<comment type="caution">
    <text evidence="14">The sequence shown here is derived from an EMBL/GenBank/DDBJ whole genome shotgun (WGS) entry which is preliminary data.</text>
</comment>
<dbReference type="STRING" id="6334.A0A0V1BB38"/>
<dbReference type="EMBL" id="JYDH01000071">
    <property type="protein sequence ID" value="KRY34202.1"/>
    <property type="molecule type" value="Genomic_DNA"/>
</dbReference>
<dbReference type="Proteomes" id="UP000054776">
    <property type="component" value="Unassembled WGS sequence"/>
</dbReference>
<comment type="catalytic activity">
    <reaction evidence="12">
        <text>cyclobutadipyrimidine (in DNA) = 2 pyrimidine residues (in DNA).</text>
        <dbReference type="EC" id="4.1.99.3"/>
    </reaction>
</comment>
<keyword evidence="6" id="KW-0227">DNA damage</keyword>
<evidence type="ECO:0000256" key="5">
    <source>
        <dbReference type="ARBA" id="ARBA00022630"/>
    </source>
</evidence>